<dbReference type="Proteomes" id="UP000309174">
    <property type="component" value="Unassembled WGS sequence"/>
</dbReference>
<sequence>MVIYGFARDAQFSLVAGEPVVLSQRKANALQLRVGEVSSRTQNAGSVVGSGFPLGRGEVLLFGIPVAEPEAATSRHGLSVVFGVHVSRRRAASPELLVQMIAALELAVAHCCSGAYAGPVATATTLTQLLQRRNDDESLDVVREITLHLSAVYSLLLGGRNRIAAFFRPLRPTGRTLNNSEPAHHYAVILQAARRPWYVRRGRICFCVPLEPQMLDQRLPLDAVKTYRFLDRGIIVGHPSSK</sequence>
<organism evidence="1 2">
    <name type="scientific">Actinomadura soli</name>
    <dbReference type="NCBI Taxonomy" id="2508997"/>
    <lineage>
        <taxon>Bacteria</taxon>
        <taxon>Bacillati</taxon>
        <taxon>Actinomycetota</taxon>
        <taxon>Actinomycetes</taxon>
        <taxon>Streptosporangiales</taxon>
        <taxon>Thermomonosporaceae</taxon>
        <taxon>Actinomadura</taxon>
    </lineage>
</organism>
<evidence type="ECO:0000313" key="2">
    <source>
        <dbReference type="Proteomes" id="UP000309174"/>
    </source>
</evidence>
<proteinExistence type="predicted"/>
<protein>
    <submittedName>
        <fullName evidence="1">Uncharacterized protein</fullName>
    </submittedName>
</protein>
<reference evidence="1 2" key="1">
    <citation type="submission" date="2019-05" db="EMBL/GenBank/DDBJ databases">
        <title>Draft genome sequence of Actinomadura sp. 14C53.</title>
        <authorList>
            <person name="Saricaoglu S."/>
            <person name="Isik K."/>
        </authorList>
    </citation>
    <scope>NUCLEOTIDE SEQUENCE [LARGE SCALE GENOMIC DNA]</scope>
    <source>
        <strain evidence="1 2">14C53</strain>
    </source>
</reference>
<dbReference type="RefSeq" id="WP_138644276.1">
    <property type="nucleotide sequence ID" value="NZ_VCKW01000025.1"/>
</dbReference>
<dbReference type="AlphaFoldDB" id="A0A5C4JHM0"/>
<comment type="caution">
    <text evidence="1">The sequence shown here is derived from an EMBL/GenBank/DDBJ whole genome shotgun (WGS) entry which is preliminary data.</text>
</comment>
<dbReference type="EMBL" id="VCKW01000025">
    <property type="protein sequence ID" value="TMR04992.1"/>
    <property type="molecule type" value="Genomic_DNA"/>
</dbReference>
<gene>
    <name evidence="1" type="ORF">ETD83_07220</name>
</gene>
<accession>A0A5C4JHM0</accession>
<evidence type="ECO:0000313" key="1">
    <source>
        <dbReference type="EMBL" id="TMR04992.1"/>
    </source>
</evidence>
<name>A0A5C4JHM0_9ACTN</name>
<keyword evidence="2" id="KW-1185">Reference proteome</keyword>